<gene>
    <name evidence="2" type="ORF">C2G38_2034536</name>
</gene>
<name>A0A397VFH7_9GLOM</name>
<feature type="compositionally biased region" description="Pro residues" evidence="1">
    <location>
        <begin position="52"/>
        <end position="65"/>
    </location>
</feature>
<dbReference type="OrthoDB" id="2418712at2759"/>
<dbReference type="Proteomes" id="UP000266673">
    <property type="component" value="Unassembled WGS sequence"/>
</dbReference>
<evidence type="ECO:0000313" key="3">
    <source>
        <dbReference type="Proteomes" id="UP000266673"/>
    </source>
</evidence>
<feature type="compositionally biased region" description="Polar residues" evidence="1">
    <location>
        <begin position="362"/>
        <end position="371"/>
    </location>
</feature>
<protein>
    <submittedName>
        <fullName evidence="2">Uncharacterized protein</fullName>
    </submittedName>
</protein>
<evidence type="ECO:0000313" key="2">
    <source>
        <dbReference type="EMBL" id="RIB21230.1"/>
    </source>
</evidence>
<accession>A0A397VFH7</accession>
<feature type="compositionally biased region" description="Low complexity" evidence="1">
    <location>
        <begin position="224"/>
        <end position="285"/>
    </location>
</feature>
<proteinExistence type="predicted"/>
<evidence type="ECO:0000256" key="1">
    <source>
        <dbReference type="SAM" id="MobiDB-lite"/>
    </source>
</evidence>
<feature type="region of interest" description="Disordered" evidence="1">
    <location>
        <begin position="1"/>
        <end position="67"/>
    </location>
</feature>
<feature type="compositionally biased region" description="Polar residues" evidence="1">
    <location>
        <begin position="286"/>
        <end position="296"/>
    </location>
</feature>
<dbReference type="AlphaFoldDB" id="A0A397VFH7"/>
<organism evidence="2 3">
    <name type="scientific">Gigaspora rosea</name>
    <dbReference type="NCBI Taxonomy" id="44941"/>
    <lineage>
        <taxon>Eukaryota</taxon>
        <taxon>Fungi</taxon>
        <taxon>Fungi incertae sedis</taxon>
        <taxon>Mucoromycota</taxon>
        <taxon>Glomeromycotina</taxon>
        <taxon>Glomeromycetes</taxon>
        <taxon>Diversisporales</taxon>
        <taxon>Gigasporaceae</taxon>
        <taxon>Gigaspora</taxon>
    </lineage>
</organism>
<feature type="region of interest" description="Disordered" evidence="1">
    <location>
        <begin position="349"/>
        <end position="436"/>
    </location>
</feature>
<reference evidence="2 3" key="1">
    <citation type="submission" date="2018-06" db="EMBL/GenBank/DDBJ databases">
        <title>Comparative genomics reveals the genomic features of Rhizophagus irregularis, R. cerebriforme, R. diaphanum and Gigaspora rosea, and their symbiotic lifestyle signature.</title>
        <authorList>
            <person name="Morin E."/>
            <person name="San Clemente H."/>
            <person name="Chen E.C.H."/>
            <person name="De La Providencia I."/>
            <person name="Hainaut M."/>
            <person name="Kuo A."/>
            <person name="Kohler A."/>
            <person name="Murat C."/>
            <person name="Tang N."/>
            <person name="Roy S."/>
            <person name="Loubradou J."/>
            <person name="Henrissat B."/>
            <person name="Grigoriev I.V."/>
            <person name="Corradi N."/>
            <person name="Roux C."/>
            <person name="Martin F.M."/>
        </authorList>
    </citation>
    <scope>NUCLEOTIDE SEQUENCE [LARGE SCALE GENOMIC DNA]</scope>
    <source>
        <strain evidence="2 3">DAOM 194757</strain>
    </source>
</reference>
<feature type="compositionally biased region" description="Basic and acidic residues" evidence="1">
    <location>
        <begin position="403"/>
        <end position="420"/>
    </location>
</feature>
<feature type="compositionally biased region" description="Acidic residues" evidence="1">
    <location>
        <begin position="379"/>
        <end position="402"/>
    </location>
</feature>
<feature type="region of interest" description="Disordered" evidence="1">
    <location>
        <begin position="870"/>
        <end position="896"/>
    </location>
</feature>
<comment type="caution">
    <text evidence="2">The sequence shown here is derived from an EMBL/GenBank/DDBJ whole genome shotgun (WGS) entry which is preliminary data.</text>
</comment>
<feature type="compositionally biased region" description="Polar residues" evidence="1">
    <location>
        <begin position="24"/>
        <end position="38"/>
    </location>
</feature>
<feature type="compositionally biased region" description="Basic and acidic residues" evidence="1">
    <location>
        <begin position="306"/>
        <end position="317"/>
    </location>
</feature>
<feature type="region of interest" description="Disordered" evidence="1">
    <location>
        <begin position="224"/>
        <end position="331"/>
    </location>
</feature>
<keyword evidence="3" id="KW-1185">Reference proteome</keyword>
<dbReference type="EMBL" id="QKWP01000371">
    <property type="protein sequence ID" value="RIB21230.1"/>
    <property type="molecule type" value="Genomic_DNA"/>
</dbReference>
<sequence length="896" mass="100186">MSTELVITPEESTVPAESIVDGNDLSNTTQEEILSTTVDKIKQEQDDILETPPSPGSLQNPPPPYSQWDELSLEQLLEKGKELIGHTESLTNGGGEQKDGKVLDKMTQLESLVSSLQAILNDQTFAMHDLRSQLSDIQTVLKKMQDKQETITNEEIMKQVATMKALTDNILTSNEVKRQLDASVAATAAAVAASAAETSYDAEEAMSVSQPPTEKNNLVPVTSSSEILNSSSTTIQPTPSSRQTSRVPSRAPSRVPSRVPSRTTSRAPSRAPSSSRPVSRTVSPAHTPSLSRSSSRYKIDLPTSEHSLKNDIPKIEEGSDEEELENSDPSFNKMRDLLTSLINEAQEAVEAPVKGREKKQRAPSTTSQQSFDFDGINDLIDDLEEGEEYDEYDESDDDDDDGIKDSRDDDDENRGRGLKREKAHKRQKSVHEERFEQGMLEFNKSIADFTTLVDAMTTDDQQEVYDPCDPCIHYGDSTRNLIENPSESLADLDDFSQQCRLLTRALILPFLHATHSFMSESLKATHTNSPRSMTSTTRTFMNLMYWTFLFTLGSLVLDAWLCEIAGRQVIRMVELLKPEPFGFLNNNYNNYDQVASDQQDGGFGVLGDGKKKNVKFRTGPKMKAVTWKGVETGVVGSGKRWLKDGMMNLRRKGRRLFTSGSWNGWEMLSRTTVGQFEDECSDDSEEWEIVDFDSSDGEDSGTEEDEIEDPAIVLRRRITNERSRRAGHVNSMIIHKDFAKKEINDLIETDVSDITDQPSDAKEKINPLFEKISDNTFLQEPEEMSEDVDLNIPGSFPSQFKWMPPPSPIVDVIEVAENVKRVTSVVLRRPKRNGPFGGSGSFWIMKTRKIKTRSIMNKDVTSAVLKSSCSKSSPISKKKSSKSLPTKRTWVRRNSI</sequence>